<keyword evidence="1" id="KW-0812">Transmembrane</keyword>
<protein>
    <submittedName>
        <fullName evidence="2">Uncharacterized protein</fullName>
    </submittedName>
</protein>
<gene>
    <name evidence="2" type="ORF">E4021_17735</name>
</gene>
<proteinExistence type="predicted"/>
<keyword evidence="1" id="KW-1133">Transmembrane helix</keyword>
<keyword evidence="3" id="KW-1185">Reference proteome</keyword>
<feature type="transmembrane region" description="Helical" evidence="1">
    <location>
        <begin position="21"/>
        <end position="43"/>
    </location>
</feature>
<keyword evidence="1" id="KW-0472">Membrane</keyword>
<reference evidence="2 3" key="1">
    <citation type="submission" date="2019-04" db="EMBL/GenBank/DDBJ databases">
        <title>Lewinella litorea sp. nov., isolated from a marine sand.</title>
        <authorList>
            <person name="Yoon J.-H."/>
        </authorList>
    </citation>
    <scope>NUCLEOTIDE SEQUENCE [LARGE SCALE GENOMIC DNA]</scope>
    <source>
        <strain evidence="2 3">HSMS-39</strain>
    </source>
</reference>
<dbReference type="RefSeq" id="WP_136460820.1">
    <property type="nucleotide sequence ID" value="NZ_SRSF01000020.1"/>
</dbReference>
<sequence length="141" mass="16206">MKFTIRGLDFIVDEIKSSNEVIIVVAALSPFIVFMLYVFYTVFSVPQSTRLCNLEEKYRNQESFGVISKVERKSHYHRLTYENSQEYVVPNSVLQPKHNALSIGDTLIKNSGSSQISIHPKNNGKRFHLYINFGCQENQAD</sequence>
<organism evidence="2 3">
    <name type="scientific">Neolewinella litorea</name>
    <dbReference type="NCBI Taxonomy" id="2562452"/>
    <lineage>
        <taxon>Bacteria</taxon>
        <taxon>Pseudomonadati</taxon>
        <taxon>Bacteroidota</taxon>
        <taxon>Saprospiria</taxon>
        <taxon>Saprospirales</taxon>
        <taxon>Lewinellaceae</taxon>
        <taxon>Neolewinella</taxon>
    </lineage>
</organism>
<dbReference type="AlphaFoldDB" id="A0A4S4N767"/>
<evidence type="ECO:0000313" key="2">
    <source>
        <dbReference type="EMBL" id="THH34355.1"/>
    </source>
</evidence>
<accession>A0A4S4N767</accession>
<comment type="caution">
    <text evidence="2">The sequence shown here is derived from an EMBL/GenBank/DDBJ whole genome shotgun (WGS) entry which is preliminary data.</text>
</comment>
<dbReference type="Proteomes" id="UP000308528">
    <property type="component" value="Unassembled WGS sequence"/>
</dbReference>
<evidence type="ECO:0000313" key="3">
    <source>
        <dbReference type="Proteomes" id="UP000308528"/>
    </source>
</evidence>
<name>A0A4S4N767_9BACT</name>
<dbReference type="EMBL" id="SRSF01000020">
    <property type="protein sequence ID" value="THH34355.1"/>
    <property type="molecule type" value="Genomic_DNA"/>
</dbReference>
<evidence type="ECO:0000256" key="1">
    <source>
        <dbReference type="SAM" id="Phobius"/>
    </source>
</evidence>